<gene>
    <name evidence="1" type="ORF">H641_03807</name>
</gene>
<organism evidence="1 2">
    <name type="scientific">Cutibacterium granulosum DSM 20700</name>
    <dbReference type="NCBI Taxonomy" id="1160719"/>
    <lineage>
        <taxon>Bacteria</taxon>
        <taxon>Bacillati</taxon>
        <taxon>Actinomycetota</taxon>
        <taxon>Actinomycetes</taxon>
        <taxon>Propionibacteriales</taxon>
        <taxon>Propionibacteriaceae</taxon>
        <taxon>Cutibacterium</taxon>
    </lineage>
</organism>
<dbReference type="EMBL" id="AOSS01000123">
    <property type="protein sequence ID" value="ERF57153.1"/>
    <property type="molecule type" value="Genomic_DNA"/>
</dbReference>
<evidence type="ECO:0000313" key="2">
    <source>
        <dbReference type="Proteomes" id="UP000016307"/>
    </source>
</evidence>
<dbReference type="Proteomes" id="UP000016307">
    <property type="component" value="Unassembled WGS sequence"/>
</dbReference>
<sequence length="80" mass="8412">MVTINLHACEATTQETVGRGSSIDLHVCGASVCVCPRQPPRAPRCASSLLCNALTTYWDANRFVISPGHDVCGPTARAVG</sequence>
<accession>U1FC71</accession>
<dbReference type="AlphaFoldDB" id="U1FC71"/>
<name>U1FC71_9ACTN</name>
<feature type="non-terminal residue" evidence="1">
    <location>
        <position position="80"/>
    </location>
</feature>
<keyword evidence="2" id="KW-1185">Reference proteome</keyword>
<evidence type="ECO:0000313" key="1">
    <source>
        <dbReference type="EMBL" id="ERF57153.1"/>
    </source>
</evidence>
<reference evidence="1 2" key="1">
    <citation type="journal article" date="2013" name="BMC Genomics">
        <title>Comparative genomics reveals distinct host-interacting traits of three major human-associated propionibacteria.</title>
        <authorList>
            <person name="Mak T.N."/>
            <person name="Schmid M."/>
            <person name="Brzuszkiewicz E."/>
            <person name="Zeng G."/>
            <person name="Meyer R."/>
            <person name="Sfanos K.S."/>
            <person name="Brinkmann V."/>
            <person name="Meyer T.F."/>
            <person name="Bruggemann H."/>
        </authorList>
    </citation>
    <scope>NUCLEOTIDE SEQUENCE [LARGE SCALE GENOMIC DNA]</scope>
    <source>
        <strain evidence="1 2">DSM 20700</strain>
    </source>
</reference>
<comment type="caution">
    <text evidence="1">The sequence shown here is derived from an EMBL/GenBank/DDBJ whole genome shotgun (WGS) entry which is preliminary data.</text>
</comment>
<proteinExistence type="predicted"/>
<protein>
    <submittedName>
        <fullName evidence="1">Uncharacterized protein</fullName>
    </submittedName>
</protein>